<proteinExistence type="predicted"/>
<evidence type="ECO:0000313" key="2">
    <source>
        <dbReference type="Proteomes" id="UP001474421"/>
    </source>
</evidence>
<organism evidence="1 2">
    <name type="scientific">Crotalus adamanteus</name>
    <name type="common">Eastern diamondback rattlesnake</name>
    <dbReference type="NCBI Taxonomy" id="8729"/>
    <lineage>
        <taxon>Eukaryota</taxon>
        <taxon>Metazoa</taxon>
        <taxon>Chordata</taxon>
        <taxon>Craniata</taxon>
        <taxon>Vertebrata</taxon>
        <taxon>Euteleostomi</taxon>
        <taxon>Lepidosauria</taxon>
        <taxon>Squamata</taxon>
        <taxon>Bifurcata</taxon>
        <taxon>Unidentata</taxon>
        <taxon>Episquamata</taxon>
        <taxon>Toxicofera</taxon>
        <taxon>Serpentes</taxon>
        <taxon>Colubroidea</taxon>
        <taxon>Viperidae</taxon>
        <taxon>Crotalinae</taxon>
        <taxon>Crotalus</taxon>
    </lineage>
</organism>
<dbReference type="EMBL" id="JAOTOJ010000002">
    <property type="protein sequence ID" value="KAK9407669.1"/>
    <property type="molecule type" value="Genomic_DNA"/>
</dbReference>
<reference evidence="1 2" key="1">
    <citation type="journal article" date="2024" name="Proc. Natl. Acad. Sci. U.S.A.">
        <title>The genetic regulatory architecture and epigenomic basis for age-related changes in rattlesnake venom.</title>
        <authorList>
            <person name="Hogan M.P."/>
            <person name="Holding M.L."/>
            <person name="Nystrom G.S."/>
            <person name="Colston T.J."/>
            <person name="Bartlett D.A."/>
            <person name="Mason A.J."/>
            <person name="Ellsworth S.A."/>
            <person name="Rautsaw R.M."/>
            <person name="Lawrence K.C."/>
            <person name="Strickland J.L."/>
            <person name="He B."/>
            <person name="Fraser P."/>
            <person name="Margres M.J."/>
            <person name="Gilbert D.M."/>
            <person name="Gibbs H.L."/>
            <person name="Parkinson C.L."/>
            <person name="Rokyta D.R."/>
        </authorList>
    </citation>
    <scope>NUCLEOTIDE SEQUENCE [LARGE SCALE GENOMIC DNA]</scope>
    <source>
        <strain evidence="1">DRR0105</strain>
    </source>
</reference>
<dbReference type="Proteomes" id="UP001474421">
    <property type="component" value="Unassembled WGS sequence"/>
</dbReference>
<accession>A0AAW1BZP7</accession>
<comment type="caution">
    <text evidence="1">The sequence shown here is derived from an EMBL/GenBank/DDBJ whole genome shotgun (WGS) entry which is preliminary data.</text>
</comment>
<protein>
    <submittedName>
        <fullName evidence="1">Uncharacterized protein</fullName>
    </submittedName>
</protein>
<gene>
    <name evidence="1" type="ORF">NXF25_006443</name>
</gene>
<keyword evidence="2" id="KW-1185">Reference proteome</keyword>
<dbReference type="AlphaFoldDB" id="A0AAW1BZP7"/>
<evidence type="ECO:0000313" key="1">
    <source>
        <dbReference type="EMBL" id="KAK9407669.1"/>
    </source>
</evidence>
<sequence>PASDKLVILSDFSASVGTNSNNCNRVLGRHDVGKLNRNGLLLLRKCAEHNLCITDMMFRFTNKCKTTSLHLRSKHLTTMFPPK</sequence>
<name>A0AAW1BZP7_CROAD</name>
<feature type="non-terminal residue" evidence="1">
    <location>
        <position position="1"/>
    </location>
</feature>